<dbReference type="HAMAP" id="MF_01904">
    <property type="entry name" value="PEPcase_type2"/>
    <property type="match status" value="1"/>
</dbReference>
<keyword evidence="6" id="KW-0670">Pyruvate</keyword>
<dbReference type="AlphaFoldDB" id="A0A2M7TVG7"/>
<dbReference type="SUPFAM" id="SSF51621">
    <property type="entry name" value="Phosphoenolpyruvate/pyruvate domain"/>
    <property type="match status" value="1"/>
</dbReference>
<evidence type="ECO:0000313" key="6">
    <source>
        <dbReference type="EMBL" id="PIZ61827.1"/>
    </source>
</evidence>
<dbReference type="GO" id="GO:0006099">
    <property type="term" value="P:tricarboxylic acid cycle"/>
    <property type="evidence" value="ECO:0007669"/>
    <property type="project" value="InterPro"/>
</dbReference>
<organism evidence="6 7">
    <name type="scientific">Candidatus Roizmanbacteria bacterium CG_4_10_14_0_2_um_filter_39_13</name>
    <dbReference type="NCBI Taxonomy" id="1974825"/>
    <lineage>
        <taxon>Bacteria</taxon>
        <taxon>Candidatus Roizmaniibacteriota</taxon>
    </lineage>
</organism>
<dbReference type="EMBL" id="PFOB01000074">
    <property type="protein sequence ID" value="PIZ61827.1"/>
    <property type="molecule type" value="Genomic_DNA"/>
</dbReference>
<proteinExistence type="inferred from homology"/>
<sequence length="506" mass="58108">MKMTRKIPATMVTQHPDHAHTPYWHFKPFISTQEEPRELYLSFKDLGATEYKWDWEGKLVDEAILERIFGEYFDYFQKEKIGKDKFITFRLPNPKVETEYRLGRAFMGILAASGLSKTLGLKDNPLFEVILPMTESAKEMYDVQDAFRQMASLRHPLLKRSAGDIEHIELIPLFEDIDTISHSDEILKEYLERHMQGFGFKPEYIRPYVARSDPALNAGIVPTVLAIKIALSRYKKFEDKNEIPLYPMIGAAALPFRGGISPRTVDQFMNEYAGIRTTTIQSAFRYDFPKNEVIEAIQKLEAKLKTLETRMISTKDEAKLREIMTLFSQYYRATIEKIAPLINQISKSIPKRRERVQHIGLFGYSRGVGEVKLPRAITFTSSLYSIGIPPELIGTGRGLLTLKADNMQELLELLENIYINLRSDLLHTISYTNFNVLEKLAKNTTGFDEVLADARGIQEYLGQEPELTKDQIEHHSVTSQIFDRLNEGKDISNLIEKAALLRRSIG</sequence>
<keyword evidence="5" id="KW-0175">Coiled coil</keyword>
<keyword evidence="3" id="KW-0120">Carbon dioxide fixation</keyword>
<feature type="coiled-coil region" evidence="5">
    <location>
        <begin position="290"/>
        <end position="317"/>
    </location>
</feature>
<protein>
    <recommendedName>
        <fullName evidence="4">Phosphoenolpyruvate carboxylase</fullName>
        <ecNumber evidence="4">4.1.1.31</ecNumber>
    </recommendedName>
</protein>
<comment type="caution">
    <text evidence="6">The sequence shown here is derived from an EMBL/GenBank/DDBJ whole genome shotgun (WGS) entry which is preliminary data.</text>
</comment>
<name>A0A2M7TVG7_9BACT</name>
<dbReference type="Pfam" id="PF14010">
    <property type="entry name" value="PEPcase_2"/>
    <property type="match status" value="1"/>
</dbReference>
<evidence type="ECO:0000313" key="7">
    <source>
        <dbReference type="Proteomes" id="UP000228503"/>
    </source>
</evidence>
<gene>
    <name evidence="6" type="primary">ppcA</name>
    <name evidence="6" type="ORF">COY16_05925</name>
</gene>
<keyword evidence="1" id="KW-0460">Magnesium</keyword>
<accession>A0A2M7TVG7</accession>
<dbReference type="InterPro" id="IPR015813">
    <property type="entry name" value="Pyrv/PenolPyrv_kinase-like_dom"/>
</dbReference>
<keyword evidence="2" id="KW-0456">Lyase</keyword>
<dbReference type="GO" id="GO:0015977">
    <property type="term" value="P:carbon fixation"/>
    <property type="evidence" value="ECO:0007669"/>
    <property type="project" value="UniProtKB-KW"/>
</dbReference>
<dbReference type="InterPro" id="IPR007566">
    <property type="entry name" value="PEP_COase_arc-type"/>
</dbReference>
<dbReference type="GO" id="GO:0008964">
    <property type="term" value="F:phosphoenolpyruvate carboxylase activity"/>
    <property type="evidence" value="ECO:0007669"/>
    <property type="project" value="UniProtKB-UniRule"/>
</dbReference>
<dbReference type="NCBIfam" id="TIGR02751">
    <property type="entry name" value="PEPCase_arch"/>
    <property type="match status" value="1"/>
</dbReference>
<reference evidence="7" key="1">
    <citation type="submission" date="2017-09" db="EMBL/GenBank/DDBJ databases">
        <title>Depth-based differentiation of microbial function through sediment-hosted aquifers and enrichment of novel symbionts in the deep terrestrial subsurface.</title>
        <authorList>
            <person name="Probst A.J."/>
            <person name="Ladd B."/>
            <person name="Jarett J.K."/>
            <person name="Geller-Mcgrath D.E."/>
            <person name="Sieber C.M.K."/>
            <person name="Emerson J.B."/>
            <person name="Anantharaman K."/>
            <person name="Thomas B.C."/>
            <person name="Malmstrom R."/>
            <person name="Stieglmeier M."/>
            <person name="Klingl A."/>
            <person name="Woyke T."/>
            <person name="Ryan C.M."/>
            <person name="Banfield J.F."/>
        </authorList>
    </citation>
    <scope>NUCLEOTIDE SEQUENCE [LARGE SCALE GENOMIC DNA]</scope>
</reference>
<evidence type="ECO:0000256" key="4">
    <source>
        <dbReference type="NCBIfam" id="TIGR02751"/>
    </source>
</evidence>
<evidence type="ECO:0000256" key="3">
    <source>
        <dbReference type="ARBA" id="ARBA00023300"/>
    </source>
</evidence>
<evidence type="ECO:0000256" key="2">
    <source>
        <dbReference type="ARBA" id="ARBA00023239"/>
    </source>
</evidence>
<dbReference type="PIRSF" id="PIRSF006677">
    <property type="entry name" value="UCP006677"/>
    <property type="match status" value="1"/>
</dbReference>
<evidence type="ECO:0000256" key="5">
    <source>
        <dbReference type="SAM" id="Coils"/>
    </source>
</evidence>
<dbReference type="EC" id="4.1.1.31" evidence="4"/>
<dbReference type="Proteomes" id="UP000228503">
    <property type="component" value="Unassembled WGS sequence"/>
</dbReference>
<evidence type="ECO:0000256" key="1">
    <source>
        <dbReference type="ARBA" id="ARBA00022842"/>
    </source>
</evidence>